<feature type="region of interest" description="Disordered" evidence="1">
    <location>
        <begin position="23"/>
        <end position="43"/>
    </location>
</feature>
<accession>A0A7X6QYJ8</accession>
<dbReference type="EMBL" id="JAAXOX010000002">
    <property type="protein sequence ID" value="NKY22225.1"/>
    <property type="molecule type" value="Genomic_DNA"/>
</dbReference>
<gene>
    <name evidence="3" type="ORF">HGA03_06040</name>
</gene>
<dbReference type="RefSeq" id="WP_168629327.1">
    <property type="nucleotide sequence ID" value="NZ_BONL01000033.1"/>
</dbReference>
<evidence type="ECO:0000313" key="4">
    <source>
        <dbReference type="Proteomes" id="UP000581206"/>
    </source>
</evidence>
<evidence type="ECO:0000256" key="2">
    <source>
        <dbReference type="SAM" id="SignalP"/>
    </source>
</evidence>
<dbReference type="AlphaFoldDB" id="A0A7X6QYJ8"/>
<keyword evidence="2" id="KW-0732">Signal</keyword>
<dbReference type="PROSITE" id="PS51257">
    <property type="entry name" value="PROKAR_LIPOPROTEIN"/>
    <property type="match status" value="1"/>
</dbReference>
<sequence length="166" mass="17179">MGKRWTWGLASAAAVLALTACGQGGGDTPASSPSPTPTEARTGTVRGTVAVEADWLANVQSGQNTVDGPCAVERGYDDQKQGAQVVITDASGTTIALGHLNEEGLQIVDGSTDIQDTWCGFSFSVPHVPTGENYYGVAIGNRDAIQFSEDEMFSNLDLSLGDVPGS</sequence>
<name>A0A7X6QYJ8_9CELL</name>
<organism evidence="3 4">
    <name type="scientific">Cellulomonas denverensis</name>
    <dbReference type="NCBI Taxonomy" id="264297"/>
    <lineage>
        <taxon>Bacteria</taxon>
        <taxon>Bacillati</taxon>
        <taxon>Actinomycetota</taxon>
        <taxon>Actinomycetes</taxon>
        <taxon>Micrococcales</taxon>
        <taxon>Cellulomonadaceae</taxon>
        <taxon>Cellulomonas</taxon>
    </lineage>
</organism>
<evidence type="ECO:0000313" key="3">
    <source>
        <dbReference type="EMBL" id="NKY22225.1"/>
    </source>
</evidence>
<reference evidence="3 4" key="1">
    <citation type="submission" date="2020-04" db="EMBL/GenBank/DDBJ databases">
        <title>MicrobeNet Type strains.</title>
        <authorList>
            <person name="Nicholson A.C."/>
        </authorList>
    </citation>
    <scope>NUCLEOTIDE SEQUENCE [LARGE SCALE GENOMIC DNA]</scope>
    <source>
        <strain evidence="3 4">ATCC BAA-788</strain>
    </source>
</reference>
<evidence type="ECO:0008006" key="5">
    <source>
        <dbReference type="Google" id="ProtNLM"/>
    </source>
</evidence>
<feature type="signal peptide" evidence="2">
    <location>
        <begin position="1"/>
        <end position="22"/>
    </location>
</feature>
<feature type="chain" id="PRO_5039540181" description="Lipoprotein" evidence="2">
    <location>
        <begin position="23"/>
        <end position="166"/>
    </location>
</feature>
<proteinExistence type="predicted"/>
<protein>
    <recommendedName>
        <fullName evidence="5">Lipoprotein</fullName>
    </recommendedName>
</protein>
<dbReference type="Proteomes" id="UP000581206">
    <property type="component" value="Unassembled WGS sequence"/>
</dbReference>
<evidence type="ECO:0000256" key="1">
    <source>
        <dbReference type="SAM" id="MobiDB-lite"/>
    </source>
</evidence>
<comment type="caution">
    <text evidence="3">The sequence shown here is derived from an EMBL/GenBank/DDBJ whole genome shotgun (WGS) entry which is preliminary data.</text>
</comment>
<keyword evidence="4" id="KW-1185">Reference proteome</keyword>